<proteinExistence type="predicted"/>
<keyword evidence="3" id="KW-0472">Membrane</keyword>
<evidence type="ECO:0000256" key="2">
    <source>
        <dbReference type="ARBA" id="ARBA00022729"/>
    </source>
</evidence>
<organism evidence="8 9">
    <name type="scientific">Fodinibius salsisoli</name>
    <dbReference type="NCBI Taxonomy" id="2820877"/>
    <lineage>
        <taxon>Bacteria</taxon>
        <taxon>Pseudomonadati</taxon>
        <taxon>Balneolota</taxon>
        <taxon>Balneolia</taxon>
        <taxon>Balneolales</taxon>
        <taxon>Balneolaceae</taxon>
        <taxon>Fodinibius</taxon>
    </lineage>
</organism>
<dbReference type="PROSITE" id="PS51257">
    <property type="entry name" value="PROKAR_LIPOPROTEIN"/>
    <property type="match status" value="1"/>
</dbReference>
<dbReference type="PANTHER" id="PTHR41164">
    <property type="entry name" value="CURLI PRODUCTION ASSEMBLY/TRANSPORT COMPONENT CSGG"/>
    <property type="match status" value="1"/>
</dbReference>
<evidence type="ECO:0000259" key="7">
    <source>
        <dbReference type="Pfam" id="PF13505"/>
    </source>
</evidence>
<accession>A0ABT3PN68</accession>
<protein>
    <submittedName>
        <fullName evidence="8">Outer membrane beta-barrel protein</fullName>
    </submittedName>
</protein>
<evidence type="ECO:0000313" key="9">
    <source>
        <dbReference type="Proteomes" id="UP001207918"/>
    </source>
</evidence>
<dbReference type="Pfam" id="PF03783">
    <property type="entry name" value="CsgG"/>
    <property type="match status" value="1"/>
</dbReference>
<keyword evidence="5" id="KW-0449">Lipoprotein</keyword>
<dbReference type="InterPro" id="IPR011250">
    <property type="entry name" value="OMP/PagP_B-barrel"/>
</dbReference>
<dbReference type="RefSeq" id="WP_265765927.1">
    <property type="nucleotide sequence ID" value="NZ_JAGGJA010000006.1"/>
</dbReference>
<reference evidence="8 9" key="1">
    <citation type="submission" date="2021-03" db="EMBL/GenBank/DDBJ databases">
        <title>Aliifodinibius sp. nov., a new bacterium isolated from saline soil.</title>
        <authorList>
            <person name="Galisteo C."/>
            <person name="De La Haba R."/>
            <person name="Sanchez-Porro C."/>
            <person name="Ventosa A."/>
        </authorList>
    </citation>
    <scope>NUCLEOTIDE SEQUENCE [LARGE SCALE GENOMIC DNA]</scope>
    <source>
        <strain evidence="8 9">1BSP15-2V2</strain>
    </source>
</reference>
<dbReference type="EMBL" id="JAGGJA010000006">
    <property type="protein sequence ID" value="MCW9707168.1"/>
    <property type="molecule type" value="Genomic_DNA"/>
</dbReference>
<keyword evidence="9" id="KW-1185">Reference proteome</keyword>
<dbReference type="PANTHER" id="PTHR41164:SF1">
    <property type="entry name" value="CURLI PRODUCTION ASSEMBLY_TRANSPORT COMPONENT CSGG"/>
    <property type="match status" value="1"/>
</dbReference>
<evidence type="ECO:0000256" key="4">
    <source>
        <dbReference type="ARBA" id="ARBA00023139"/>
    </source>
</evidence>
<gene>
    <name evidence="8" type="ORF">J6I44_09895</name>
</gene>
<evidence type="ECO:0000256" key="3">
    <source>
        <dbReference type="ARBA" id="ARBA00023136"/>
    </source>
</evidence>
<keyword evidence="1" id="KW-1003">Cell membrane</keyword>
<feature type="chain" id="PRO_5047255076" evidence="6">
    <location>
        <begin position="21"/>
        <end position="452"/>
    </location>
</feature>
<dbReference type="SUPFAM" id="SSF56925">
    <property type="entry name" value="OMPA-like"/>
    <property type="match status" value="1"/>
</dbReference>
<feature type="domain" description="Outer membrane protein beta-barrel" evidence="7">
    <location>
        <begin position="293"/>
        <end position="450"/>
    </location>
</feature>
<dbReference type="InterPro" id="IPR005534">
    <property type="entry name" value="Curli_assmbl/transp-comp_CsgG"/>
</dbReference>
<evidence type="ECO:0000256" key="5">
    <source>
        <dbReference type="ARBA" id="ARBA00023288"/>
    </source>
</evidence>
<dbReference type="Pfam" id="PF13505">
    <property type="entry name" value="OMP_b-brl"/>
    <property type="match status" value="1"/>
</dbReference>
<feature type="signal peptide" evidence="6">
    <location>
        <begin position="1"/>
        <end position="20"/>
    </location>
</feature>
<dbReference type="Gene3D" id="2.40.160.20">
    <property type="match status" value="1"/>
</dbReference>
<keyword evidence="2 6" id="KW-0732">Signal</keyword>
<keyword evidence="4" id="KW-0564">Palmitate</keyword>
<evidence type="ECO:0000256" key="1">
    <source>
        <dbReference type="ARBA" id="ARBA00022475"/>
    </source>
</evidence>
<comment type="caution">
    <text evidence="8">The sequence shown here is derived from an EMBL/GenBank/DDBJ whole genome shotgun (WGS) entry which is preliminary data.</text>
</comment>
<sequence length="452" mass="49988">MKYLNPTYLLLLALLTSSCAGSLKPYKTEPAQVGWESKSNQSLKELPKPNNKVVAAVYRFRDQTGQYKPSQQSISYSTAVTQGATSILIKAMENSGWFTPIEREGISNLLNERRIIQNTRQQNNDNTKLPPLLFAGVVLEGGIIGYDSNVMTGGAGVRYLGMSASGQYRKDQVTIYLRAVSTQSGRILKTVHTTKSILSTKLDGGIFRYVDANELLESEVGVTFNEPPVMAVTEAIDEAVKRLIVEGVDANIWQPADQESFKEYKEDYELAVAKQKERQKSNYYGIAERPDLRSGFSVNGSYSFGSYIGSFGNESQNSGFGIQAEQAIVNSPLSMKFNYHRTQIGSQNIFSEPVNNLDVLINAYLTPKLKLSPYVGVGGGVLAYDSTPEFTEDQFFPTLSGEAGLDYRFSETFGLKIGLSYRYLISDGVDGIKAGSIHDQQWNIMTGFTFYP</sequence>
<dbReference type="Proteomes" id="UP001207918">
    <property type="component" value="Unassembled WGS sequence"/>
</dbReference>
<evidence type="ECO:0000256" key="6">
    <source>
        <dbReference type="SAM" id="SignalP"/>
    </source>
</evidence>
<dbReference type="Gene3D" id="3.40.50.10610">
    <property type="entry name" value="ABC-type transport auxiliary lipoprotein component"/>
    <property type="match status" value="2"/>
</dbReference>
<dbReference type="InterPro" id="IPR027385">
    <property type="entry name" value="Beta-barrel_OMP"/>
</dbReference>
<name>A0ABT3PN68_9BACT</name>
<evidence type="ECO:0000313" key="8">
    <source>
        <dbReference type="EMBL" id="MCW9707168.1"/>
    </source>
</evidence>